<sequence>MRDGQTESGELMATGELEASVISEYEERLVRRRREVRELQEQRDRLLTTQRKLQQLHQSIADNASLSPTNNTASGNREQSVNAPSSGGAEGVLSSEELATELGRQRRLYDELLDKTQQIQSMVDEVTSARDMSGATWGGSSSEEEEEEEGVSSGTGLNDTRDDLEQTFTGTLGGSAVVVVEEDEEEQEMEGEEGEKEKKFCSG</sequence>
<dbReference type="Proteomes" id="UP001174909">
    <property type="component" value="Unassembled WGS sequence"/>
</dbReference>
<keyword evidence="1" id="KW-0175">Coiled coil</keyword>
<feature type="coiled-coil region" evidence="1">
    <location>
        <begin position="22"/>
        <end position="59"/>
    </location>
</feature>
<reference evidence="3" key="1">
    <citation type="submission" date="2023-03" db="EMBL/GenBank/DDBJ databases">
        <authorList>
            <person name="Steffen K."/>
            <person name="Cardenas P."/>
        </authorList>
    </citation>
    <scope>NUCLEOTIDE SEQUENCE</scope>
</reference>
<comment type="caution">
    <text evidence="3">The sequence shown here is derived from an EMBL/GenBank/DDBJ whole genome shotgun (WGS) entry which is preliminary data.</text>
</comment>
<proteinExistence type="predicted"/>
<dbReference type="EMBL" id="CASHTH010001414">
    <property type="protein sequence ID" value="CAI8015033.1"/>
    <property type="molecule type" value="Genomic_DNA"/>
</dbReference>
<feature type="region of interest" description="Disordered" evidence="2">
    <location>
        <begin position="126"/>
        <end position="203"/>
    </location>
</feature>
<gene>
    <name evidence="3" type="ORF">GBAR_LOCUS9364</name>
</gene>
<protein>
    <submittedName>
        <fullName evidence="3">Uncharacterized protein</fullName>
    </submittedName>
</protein>
<evidence type="ECO:0000256" key="1">
    <source>
        <dbReference type="SAM" id="Coils"/>
    </source>
</evidence>
<evidence type="ECO:0000313" key="4">
    <source>
        <dbReference type="Proteomes" id="UP001174909"/>
    </source>
</evidence>
<feature type="region of interest" description="Disordered" evidence="2">
    <location>
        <begin position="59"/>
        <end position="93"/>
    </location>
</feature>
<accession>A0AA35RQG6</accession>
<dbReference type="AlphaFoldDB" id="A0AA35RQG6"/>
<feature type="compositionally biased region" description="Polar residues" evidence="2">
    <location>
        <begin position="59"/>
        <end position="85"/>
    </location>
</feature>
<keyword evidence="4" id="KW-1185">Reference proteome</keyword>
<feature type="compositionally biased region" description="Acidic residues" evidence="2">
    <location>
        <begin position="180"/>
        <end position="194"/>
    </location>
</feature>
<organism evidence="3 4">
    <name type="scientific">Geodia barretti</name>
    <name type="common">Barrett's horny sponge</name>
    <dbReference type="NCBI Taxonomy" id="519541"/>
    <lineage>
        <taxon>Eukaryota</taxon>
        <taxon>Metazoa</taxon>
        <taxon>Porifera</taxon>
        <taxon>Demospongiae</taxon>
        <taxon>Heteroscleromorpha</taxon>
        <taxon>Tetractinellida</taxon>
        <taxon>Astrophorina</taxon>
        <taxon>Geodiidae</taxon>
        <taxon>Geodia</taxon>
    </lineage>
</organism>
<evidence type="ECO:0000313" key="3">
    <source>
        <dbReference type="EMBL" id="CAI8015033.1"/>
    </source>
</evidence>
<name>A0AA35RQG6_GEOBA</name>
<evidence type="ECO:0000256" key="2">
    <source>
        <dbReference type="SAM" id="MobiDB-lite"/>
    </source>
</evidence>